<dbReference type="RefSeq" id="WP_025697282.1">
    <property type="nucleotide sequence ID" value="NZ_JAUSUY010000001.1"/>
</dbReference>
<comment type="pathway">
    <text evidence="9">Glycan biosynthesis; glycogen biosynthesis.</text>
</comment>
<evidence type="ECO:0000256" key="4">
    <source>
        <dbReference type="ARBA" id="ARBA00022695"/>
    </source>
</evidence>
<comment type="caution">
    <text evidence="9">Lacks conserved residue(s) required for the propagation of feature annotation.</text>
</comment>
<dbReference type="InterPro" id="IPR011831">
    <property type="entry name" value="ADP-Glc_PPase"/>
</dbReference>
<keyword evidence="3 9" id="KW-0808">Transferase</keyword>
<dbReference type="CDD" id="cd04651">
    <property type="entry name" value="LbH_G1P_AT_C"/>
    <property type="match status" value="1"/>
</dbReference>
<dbReference type="Pfam" id="PF00483">
    <property type="entry name" value="NTP_transferase"/>
    <property type="match status" value="1"/>
</dbReference>
<evidence type="ECO:0000259" key="11">
    <source>
        <dbReference type="Pfam" id="PF24894"/>
    </source>
</evidence>
<dbReference type="SUPFAM" id="SSF53448">
    <property type="entry name" value="Nucleotide-diphospho-sugar transferases"/>
    <property type="match status" value="1"/>
</dbReference>
<evidence type="ECO:0000313" key="12">
    <source>
        <dbReference type="EMBL" id="MDT3424710.1"/>
    </source>
</evidence>
<sequence>MSKKDCIAMLLAGGEGRRLAPLTSSMAKPAVPFGGHFRIIDFPLSNCVNSGIDTIGVLTQYEADSLHSHIGTGEPWGLRSEERKGVTLLPSGSEGRDSYTGTADAIYKNIPYIDNLNVENVLILSGDHIYHMDYRQMLNDHLVKNAETTISVMEVPWEEASRFGVMNVDEDLRITSFVEKPKQPESNLASMGIYIFRWDYLKAHLLQDAANESSSHDFGKDVIPAMLQDEHPLYAYRFKGYWRDVGTVETLWEAHMDLLQQDNGWKFNNAAWPMYSRSQEIKRSAAVRGNGQFPAADCLVSEHASVEGSVQRSVIFDNVEIGKTAIVKNSVIMPGARIGKNAYIENAIIGEDALIKEGAVVKGSIDRVAVVGPRETVAPKPLILPQPSRLLQDVYEKAGTGRLRAGGLLS</sequence>
<dbReference type="SUPFAM" id="SSF51161">
    <property type="entry name" value="Trimeric LpxA-like enzymes"/>
    <property type="match status" value="1"/>
</dbReference>
<accession>A0ABU3H4T2</accession>
<dbReference type="GO" id="GO:0008878">
    <property type="term" value="F:glucose-1-phosphate adenylyltransferase activity"/>
    <property type="evidence" value="ECO:0007669"/>
    <property type="project" value="UniProtKB-EC"/>
</dbReference>
<dbReference type="Proteomes" id="UP001248709">
    <property type="component" value="Unassembled WGS sequence"/>
</dbReference>
<dbReference type="Gene3D" id="2.160.10.10">
    <property type="entry name" value="Hexapeptide repeat proteins"/>
    <property type="match status" value="1"/>
</dbReference>
<protein>
    <recommendedName>
        <fullName evidence="9">Glucose-1-phosphate adenylyltransferase</fullName>
        <ecNumber evidence="9">2.7.7.27</ecNumber>
    </recommendedName>
    <alternativeName>
        <fullName evidence="9">ADP-glucose pyrophosphorylase</fullName>
        <shortName evidence="9">ADPGlc PPase</shortName>
    </alternativeName>
    <alternativeName>
        <fullName evidence="9">ADP-glucose synthase</fullName>
    </alternativeName>
</protein>
<feature type="binding site" evidence="9">
    <location>
        <position position="99"/>
    </location>
    <ligand>
        <name>alpha-D-glucose 1-phosphate</name>
        <dbReference type="ChEBI" id="CHEBI:58601"/>
    </ligand>
</feature>
<dbReference type="CDD" id="cd02508">
    <property type="entry name" value="ADP_Glucose_PP"/>
    <property type="match status" value="1"/>
</dbReference>
<feature type="binding site" evidence="9">
    <location>
        <begin position="179"/>
        <end position="180"/>
    </location>
    <ligand>
        <name>alpha-D-glucose 1-phosphate</name>
        <dbReference type="ChEBI" id="CHEBI:58601"/>
    </ligand>
</feature>
<dbReference type="InterPro" id="IPR011004">
    <property type="entry name" value="Trimer_LpxA-like_sf"/>
</dbReference>
<dbReference type="PANTHER" id="PTHR43523">
    <property type="entry name" value="GLUCOSE-1-PHOSPHATE ADENYLYLTRANSFERASE-RELATED"/>
    <property type="match status" value="1"/>
</dbReference>
<dbReference type="EC" id="2.7.7.27" evidence="9"/>
<feature type="site" description="Could play a key role in the communication between the regulatory and the substrate sites" evidence="9">
    <location>
        <position position="60"/>
    </location>
</feature>
<dbReference type="InterPro" id="IPR029044">
    <property type="entry name" value="Nucleotide-diphossugar_trans"/>
</dbReference>
<evidence type="ECO:0000256" key="2">
    <source>
        <dbReference type="ARBA" id="ARBA00022600"/>
    </source>
</evidence>
<evidence type="ECO:0000256" key="5">
    <source>
        <dbReference type="ARBA" id="ARBA00022741"/>
    </source>
</evidence>
<dbReference type="Pfam" id="PF24894">
    <property type="entry name" value="Hexapep_GlmU"/>
    <property type="match status" value="1"/>
</dbReference>
<comment type="catalytic activity">
    <reaction evidence="9">
        <text>alpha-D-glucose 1-phosphate + ATP + H(+) = ADP-alpha-D-glucose + diphosphate</text>
        <dbReference type="Rhea" id="RHEA:12120"/>
        <dbReference type="ChEBI" id="CHEBI:15378"/>
        <dbReference type="ChEBI" id="CHEBI:30616"/>
        <dbReference type="ChEBI" id="CHEBI:33019"/>
        <dbReference type="ChEBI" id="CHEBI:57498"/>
        <dbReference type="ChEBI" id="CHEBI:58601"/>
        <dbReference type="EC" id="2.7.7.27"/>
    </reaction>
</comment>
<dbReference type="EMBL" id="JAUSUY010000001">
    <property type="protein sequence ID" value="MDT3424710.1"/>
    <property type="molecule type" value="Genomic_DNA"/>
</dbReference>
<dbReference type="InterPro" id="IPR005836">
    <property type="entry name" value="ADP_Glu_pyroP_CS"/>
</dbReference>
<comment type="function">
    <text evidence="9">Involved in the biosynthesis of ADP-glucose, a building block required for the elongation reactions to produce glycogen. Catalyzes the reaction between ATP and alpha-D-glucose 1-phosphate (G1P) to produce pyrophosphate and ADP-Glc.</text>
</comment>
<keyword evidence="13" id="KW-1185">Reference proteome</keyword>
<name>A0ABU3H4T2_9BACL</name>
<evidence type="ECO:0000256" key="3">
    <source>
        <dbReference type="ARBA" id="ARBA00022679"/>
    </source>
</evidence>
<dbReference type="InterPro" id="IPR005835">
    <property type="entry name" value="NTP_transferase_dom"/>
</dbReference>
<dbReference type="InterPro" id="IPR023049">
    <property type="entry name" value="GlgC_bac"/>
</dbReference>
<dbReference type="PROSITE" id="PS00810">
    <property type="entry name" value="ADP_GLC_PYROPHOSPH_3"/>
    <property type="match status" value="1"/>
</dbReference>
<keyword evidence="4 9" id="KW-0548">Nucleotidyltransferase</keyword>
<evidence type="ECO:0000259" key="10">
    <source>
        <dbReference type="Pfam" id="PF00483"/>
    </source>
</evidence>
<comment type="similarity">
    <text evidence="1 9">Belongs to the bacterial/plant glucose-1-phosphate adenylyltransferase family.</text>
</comment>
<comment type="subunit">
    <text evidence="9">Homotetramer.</text>
</comment>
<gene>
    <name evidence="9" type="primary">glgC</name>
    <name evidence="12" type="ORF">J2Z22_000222</name>
</gene>
<evidence type="ECO:0000256" key="9">
    <source>
        <dbReference type="HAMAP-Rule" id="MF_00624"/>
    </source>
</evidence>
<evidence type="ECO:0000256" key="1">
    <source>
        <dbReference type="ARBA" id="ARBA00010443"/>
    </source>
</evidence>
<keyword evidence="5 9" id="KW-0547">Nucleotide-binding</keyword>
<feature type="binding site" evidence="9">
    <location>
        <position position="164"/>
    </location>
    <ligand>
        <name>alpha-D-glucose 1-phosphate</name>
        <dbReference type="ChEBI" id="CHEBI:58601"/>
    </ligand>
</feature>
<keyword evidence="7 9" id="KW-0320">Glycogen biosynthesis</keyword>
<proteinExistence type="inferred from homology"/>
<keyword evidence="6 9" id="KW-0067">ATP-binding</keyword>
<evidence type="ECO:0000313" key="13">
    <source>
        <dbReference type="Proteomes" id="UP001248709"/>
    </source>
</evidence>
<evidence type="ECO:0000256" key="8">
    <source>
        <dbReference type="ARBA" id="ARBA00023277"/>
    </source>
</evidence>
<dbReference type="PANTHER" id="PTHR43523:SF2">
    <property type="entry name" value="GLUCOSE-1-PHOSPHATE ADENYLYLTRANSFERASE"/>
    <property type="match status" value="1"/>
</dbReference>
<feature type="domain" description="Nucleotidyl transferase" evidence="10">
    <location>
        <begin position="8"/>
        <end position="260"/>
    </location>
</feature>
<dbReference type="NCBIfam" id="NF003670">
    <property type="entry name" value="PRK05293.1"/>
    <property type="match status" value="1"/>
</dbReference>
<comment type="caution">
    <text evidence="12">The sequence shown here is derived from an EMBL/GenBank/DDBJ whole genome shotgun (WGS) entry which is preliminary data.</text>
</comment>
<dbReference type="Gene3D" id="3.90.550.10">
    <property type="entry name" value="Spore Coat Polysaccharide Biosynthesis Protein SpsA, Chain A"/>
    <property type="match status" value="1"/>
</dbReference>
<evidence type="ECO:0000256" key="7">
    <source>
        <dbReference type="ARBA" id="ARBA00023056"/>
    </source>
</evidence>
<organism evidence="12 13">
    <name type="scientific">Paenibacillus forsythiae</name>
    <dbReference type="NCBI Taxonomy" id="365616"/>
    <lineage>
        <taxon>Bacteria</taxon>
        <taxon>Bacillati</taxon>
        <taxon>Bacillota</taxon>
        <taxon>Bacilli</taxon>
        <taxon>Bacillales</taxon>
        <taxon>Paenibacillaceae</taxon>
        <taxon>Paenibacillus</taxon>
    </lineage>
</organism>
<feature type="binding site" evidence="9">
    <location>
        <position position="190"/>
    </location>
    <ligand>
        <name>alpha-D-glucose 1-phosphate</name>
        <dbReference type="ChEBI" id="CHEBI:58601"/>
    </ligand>
</feature>
<dbReference type="NCBIfam" id="TIGR02091">
    <property type="entry name" value="glgC"/>
    <property type="match status" value="1"/>
</dbReference>
<evidence type="ECO:0000256" key="6">
    <source>
        <dbReference type="ARBA" id="ARBA00022840"/>
    </source>
</evidence>
<keyword evidence="8 9" id="KW-0119">Carbohydrate metabolism</keyword>
<keyword evidence="2 9" id="KW-0321">Glycogen metabolism</keyword>
<dbReference type="InterPro" id="IPR056818">
    <property type="entry name" value="GlmU/GlgC-like_hexapep"/>
</dbReference>
<dbReference type="HAMAP" id="MF_00624">
    <property type="entry name" value="GlgC"/>
    <property type="match status" value="1"/>
</dbReference>
<reference evidence="12 13" key="1">
    <citation type="submission" date="2023-07" db="EMBL/GenBank/DDBJ databases">
        <title>Genomic Encyclopedia of Type Strains, Phase IV (KMG-IV): sequencing the most valuable type-strain genomes for metagenomic binning, comparative biology and taxonomic classification.</title>
        <authorList>
            <person name="Goeker M."/>
        </authorList>
    </citation>
    <scope>NUCLEOTIDE SEQUENCE [LARGE SCALE GENOMIC DNA]</scope>
    <source>
        <strain evidence="12 13">T98</strain>
    </source>
</reference>
<feature type="domain" description="Glucose-1-phosphate adenylyltransferase/Bifunctional protein GlmU-like C-terminal hexapeptide" evidence="11">
    <location>
        <begin position="295"/>
        <end position="361"/>
    </location>
</feature>